<evidence type="ECO:0000256" key="7">
    <source>
        <dbReference type="ARBA" id="ARBA00034125"/>
    </source>
</evidence>
<feature type="transmembrane region" description="Helical" evidence="8">
    <location>
        <begin position="123"/>
        <end position="145"/>
    </location>
</feature>
<keyword evidence="6 8" id="KW-0472">Membrane</keyword>
<dbReference type="PANTHER" id="PTHR34390:SF1">
    <property type="entry name" value="SUCCINATE TRANSPORTER SUBUNIT YJJB-RELATED"/>
    <property type="match status" value="1"/>
</dbReference>
<dbReference type="InterPro" id="IPR050539">
    <property type="entry name" value="ThrE_Dicarb/AminoAcid_Exp"/>
</dbReference>
<dbReference type="PANTHER" id="PTHR34390">
    <property type="entry name" value="UPF0442 PROTEIN YJJB-RELATED"/>
    <property type="match status" value="1"/>
</dbReference>
<evidence type="ECO:0000256" key="3">
    <source>
        <dbReference type="ARBA" id="ARBA00022519"/>
    </source>
</evidence>
<dbReference type="Pfam" id="PF12821">
    <property type="entry name" value="ThrE_2"/>
    <property type="match status" value="1"/>
</dbReference>
<name>A0A0R1XF07_9LACO</name>
<evidence type="ECO:0000259" key="9">
    <source>
        <dbReference type="Pfam" id="PF12821"/>
    </source>
</evidence>
<dbReference type="GO" id="GO:0015744">
    <property type="term" value="P:succinate transport"/>
    <property type="evidence" value="ECO:0007669"/>
    <property type="project" value="TreeGrafter"/>
</dbReference>
<accession>A0A0R1XF07</accession>
<evidence type="ECO:0000256" key="4">
    <source>
        <dbReference type="ARBA" id="ARBA00022692"/>
    </source>
</evidence>
<comment type="similarity">
    <text evidence="7">Belongs to the ThrE exporter (TC 2.A.79) family.</text>
</comment>
<proteinExistence type="inferred from homology"/>
<dbReference type="InterPro" id="IPR024528">
    <property type="entry name" value="ThrE_2"/>
</dbReference>
<dbReference type="GO" id="GO:0005886">
    <property type="term" value="C:plasma membrane"/>
    <property type="evidence" value="ECO:0007669"/>
    <property type="project" value="UniProtKB-SubCell"/>
</dbReference>
<comment type="subcellular location">
    <subcellularLocation>
        <location evidence="1">Cell membrane</location>
        <topology evidence="1">Multi-pass membrane protein</topology>
    </subcellularLocation>
</comment>
<feature type="transmembrane region" description="Helical" evidence="8">
    <location>
        <begin position="6"/>
        <end position="24"/>
    </location>
</feature>
<protein>
    <recommendedName>
        <fullName evidence="9">Threonine/Serine exporter ThrE domain-containing protein</fullName>
    </recommendedName>
</protein>
<keyword evidence="3" id="KW-0997">Cell inner membrane</keyword>
<dbReference type="RefSeq" id="WP_027829267.1">
    <property type="nucleotide sequence ID" value="NZ_AUEH01000049.1"/>
</dbReference>
<feature type="transmembrane region" description="Helical" evidence="8">
    <location>
        <begin position="56"/>
        <end position="75"/>
    </location>
</feature>
<dbReference type="PATRIC" id="fig|1122147.4.peg.1765"/>
<feature type="transmembrane region" description="Helical" evidence="8">
    <location>
        <begin position="31"/>
        <end position="50"/>
    </location>
</feature>
<keyword evidence="4 8" id="KW-0812">Transmembrane</keyword>
<evidence type="ECO:0000256" key="6">
    <source>
        <dbReference type="ARBA" id="ARBA00023136"/>
    </source>
</evidence>
<dbReference type="EMBL" id="AZFW01000029">
    <property type="protein sequence ID" value="KRM28698.1"/>
    <property type="molecule type" value="Genomic_DNA"/>
</dbReference>
<feature type="transmembrane region" description="Helical" evidence="8">
    <location>
        <begin position="82"/>
        <end position="103"/>
    </location>
</feature>
<keyword evidence="2" id="KW-1003">Cell membrane</keyword>
<comment type="caution">
    <text evidence="10">The sequence shown here is derived from an EMBL/GenBank/DDBJ whole genome shotgun (WGS) entry which is preliminary data.</text>
</comment>
<dbReference type="OrthoDB" id="9810047at2"/>
<evidence type="ECO:0000313" key="10">
    <source>
        <dbReference type="EMBL" id="KRM28698.1"/>
    </source>
</evidence>
<keyword evidence="5 8" id="KW-1133">Transmembrane helix</keyword>
<reference evidence="10 11" key="1">
    <citation type="journal article" date="2015" name="Genome Announc.">
        <title>Expanding the biotechnology potential of lactobacilli through comparative genomics of 213 strains and associated genera.</title>
        <authorList>
            <person name="Sun Z."/>
            <person name="Harris H.M."/>
            <person name="McCann A."/>
            <person name="Guo C."/>
            <person name="Argimon S."/>
            <person name="Zhang W."/>
            <person name="Yang X."/>
            <person name="Jeffery I.B."/>
            <person name="Cooney J.C."/>
            <person name="Kagawa T.F."/>
            <person name="Liu W."/>
            <person name="Song Y."/>
            <person name="Salvetti E."/>
            <person name="Wrobel A."/>
            <person name="Rasinkangas P."/>
            <person name="Parkhill J."/>
            <person name="Rea M.C."/>
            <person name="O'Sullivan O."/>
            <person name="Ritari J."/>
            <person name="Douillard F.P."/>
            <person name="Paul Ross R."/>
            <person name="Yang R."/>
            <person name="Briner A.E."/>
            <person name="Felis G.E."/>
            <person name="de Vos W.M."/>
            <person name="Barrangou R."/>
            <person name="Klaenhammer T.R."/>
            <person name="Caufield P.W."/>
            <person name="Cui Y."/>
            <person name="Zhang H."/>
            <person name="O'Toole P.W."/>
        </authorList>
    </citation>
    <scope>NUCLEOTIDE SEQUENCE [LARGE SCALE GENOMIC DNA]</scope>
    <source>
        <strain evidence="10 11">DSM 16991</strain>
    </source>
</reference>
<evidence type="ECO:0000256" key="1">
    <source>
        <dbReference type="ARBA" id="ARBA00004651"/>
    </source>
</evidence>
<sequence length="156" mass="17549">MPLWLQFFAQAALSFFATMAFALCINVPRRALIPCGWSGLLGWMVYWVLWQLGTGRMLANAAGAVVLAFSGVLFARHYKMPAIIFNIPGLFPLVPGATAYQAVRELVLGHIDESMRLVVRVLLVAGSIAVGFMLAQLLGEFYSRYLRARWRRRRRT</sequence>
<evidence type="ECO:0000256" key="5">
    <source>
        <dbReference type="ARBA" id="ARBA00022989"/>
    </source>
</evidence>
<evidence type="ECO:0000256" key="2">
    <source>
        <dbReference type="ARBA" id="ARBA00022475"/>
    </source>
</evidence>
<dbReference type="AlphaFoldDB" id="A0A0R1XF07"/>
<dbReference type="eggNOG" id="COG3610">
    <property type="taxonomic scope" value="Bacteria"/>
</dbReference>
<evidence type="ECO:0000313" key="11">
    <source>
        <dbReference type="Proteomes" id="UP000050949"/>
    </source>
</evidence>
<evidence type="ECO:0000256" key="8">
    <source>
        <dbReference type="SAM" id="Phobius"/>
    </source>
</evidence>
<gene>
    <name evidence="10" type="ORF">FC91_GL001707</name>
</gene>
<organism evidence="10 11">
    <name type="scientific">Schleiferilactobacillus harbinensis DSM 16991</name>
    <dbReference type="NCBI Taxonomy" id="1122147"/>
    <lineage>
        <taxon>Bacteria</taxon>
        <taxon>Bacillati</taxon>
        <taxon>Bacillota</taxon>
        <taxon>Bacilli</taxon>
        <taxon>Lactobacillales</taxon>
        <taxon>Lactobacillaceae</taxon>
        <taxon>Schleiferilactobacillus</taxon>
    </lineage>
</organism>
<feature type="domain" description="Threonine/Serine exporter ThrE" evidence="9">
    <location>
        <begin position="10"/>
        <end position="137"/>
    </location>
</feature>
<dbReference type="Proteomes" id="UP000050949">
    <property type="component" value="Unassembled WGS sequence"/>
</dbReference>